<keyword evidence="1" id="KW-0732">Signal</keyword>
<proteinExistence type="predicted"/>
<feature type="chain" id="PRO_5046500028" description="DUF7707 domain-containing protein" evidence="1">
    <location>
        <begin position="19"/>
        <end position="180"/>
    </location>
</feature>
<feature type="signal peptide" evidence="1">
    <location>
        <begin position="1"/>
        <end position="18"/>
    </location>
</feature>
<organism evidence="3 4">
    <name type="scientific">Lepraria finkii</name>
    <dbReference type="NCBI Taxonomy" id="1340010"/>
    <lineage>
        <taxon>Eukaryota</taxon>
        <taxon>Fungi</taxon>
        <taxon>Dikarya</taxon>
        <taxon>Ascomycota</taxon>
        <taxon>Pezizomycotina</taxon>
        <taxon>Lecanoromycetes</taxon>
        <taxon>OSLEUM clade</taxon>
        <taxon>Lecanoromycetidae</taxon>
        <taxon>Lecanorales</taxon>
        <taxon>Lecanorineae</taxon>
        <taxon>Stereocaulaceae</taxon>
        <taxon>Lepraria</taxon>
    </lineage>
</organism>
<comment type="caution">
    <text evidence="3">The sequence shown here is derived from an EMBL/GenBank/DDBJ whole genome shotgun (WGS) entry which is preliminary data.</text>
</comment>
<keyword evidence="4" id="KW-1185">Reference proteome</keyword>
<dbReference type="PANTHER" id="PTHR38118">
    <property type="entry name" value="ANCHORED CELL WALL PROTEIN 11-RELATED"/>
    <property type="match status" value="1"/>
</dbReference>
<name>A0ABR4B552_9LECA</name>
<dbReference type="PANTHER" id="PTHR38118:SF2">
    <property type="entry name" value="CDP-ALCOHOL PHOSPHATIDYLTRANSFERASE PROTEIN"/>
    <property type="match status" value="1"/>
</dbReference>
<accession>A0ABR4B552</accession>
<evidence type="ECO:0000313" key="3">
    <source>
        <dbReference type="EMBL" id="KAL2052985.1"/>
    </source>
</evidence>
<evidence type="ECO:0000313" key="4">
    <source>
        <dbReference type="Proteomes" id="UP001590951"/>
    </source>
</evidence>
<protein>
    <recommendedName>
        <fullName evidence="2">DUF7707 domain-containing protein</fullName>
    </recommendedName>
</protein>
<dbReference type="Pfam" id="PF24808">
    <property type="entry name" value="DUF7707"/>
    <property type="match status" value="1"/>
</dbReference>
<dbReference type="EMBL" id="JBHFEH010000023">
    <property type="protein sequence ID" value="KAL2052985.1"/>
    <property type="molecule type" value="Genomic_DNA"/>
</dbReference>
<feature type="domain" description="DUF7707" evidence="2">
    <location>
        <begin position="24"/>
        <end position="117"/>
    </location>
</feature>
<dbReference type="InterPro" id="IPR056124">
    <property type="entry name" value="DUF7707"/>
</dbReference>
<dbReference type="Proteomes" id="UP001590951">
    <property type="component" value="Unassembled WGS sequence"/>
</dbReference>
<evidence type="ECO:0000259" key="2">
    <source>
        <dbReference type="Pfam" id="PF24808"/>
    </source>
</evidence>
<reference evidence="3 4" key="1">
    <citation type="submission" date="2024-09" db="EMBL/GenBank/DDBJ databases">
        <title>Rethinking Asexuality: The Enigmatic Case of Functional Sexual Genes in Lepraria (Stereocaulaceae).</title>
        <authorList>
            <person name="Doellman M."/>
            <person name="Sun Y."/>
            <person name="Barcenas-Pena A."/>
            <person name="Lumbsch H.T."/>
            <person name="Grewe F."/>
        </authorList>
    </citation>
    <scope>NUCLEOTIDE SEQUENCE [LARGE SCALE GENOMIC DNA]</scope>
    <source>
        <strain evidence="3 4">Grewe 0041</strain>
    </source>
</reference>
<evidence type="ECO:0000256" key="1">
    <source>
        <dbReference type="SAM" id="SignalP"/>
    </source>
</evidence>
<gene>
    <name evidence="3" type="ORF">ABVK25_006622</name>
</gene>
<sequence>MLSITILFTSLLAGFAAAQNSTQSLDPNSVDLTTRNQWCQGEQHSCPTLCGGQGFTTMNTCSGQDLSYNCTCSNGTGPASIAQYSNTLPNSICYQIYTNCVKANPNSSQQCIKCGQLQVSDVPQSTSSTSSAASSTTMSATVAASGAPTGNGASLNPAGKIENGIGGVAAGVIAAAALVL</sequence>